<dbReference type="AlphaFoldDB" id="A0A9D1CIR4"/>
<keyword evidence="4" id="KW-0238">DNA-binding</keyword>
<dbReference type="Proteomes" id="UP000886819">
    <property type="component" value="Unassembled WGS sequence"/>
</dbReference>
<dbReference type="InterPro" id="IPR050847">
    <property type="entry name" value="SASP_DNA-binding"/>
</dbReference>
<gene>
    <name evidence="5" type="ORF">IAA66_07385</name>
</gene>
<evidence type="ECO:0000313" key="6">
    <source>
        <dbReference type="Proteomes" id="UP000886819"/>
    </source>
</evidence>
<dbReference type="InterPro" id="IPR038300">
    <property type="entry name" value="SASP_sf_alpha/beta"/>
</dbReference>
<accession>A0A9D1CIR4</accession>
<organism evidence="5 6">
    <name type="scientific">Candidatus Avichristensenella intestinipullorum</name>
    <dbReference type="NCBI Taxonomy" id="2840693"/>
    <lineage>
        <taxon>Bacteria</taxon>
        <taxon>Bacillati</taxon>
        <taxon>Bacillota</taxon>
        <taxon>Clostridia</taxon>
        <taxon>Candidatus Avichristensenella</taxon>
    </lineage>
</organism>
<sequence length="70" mass="7736">MAKSNSGSNRSNVPEARAALDNMKFEIARELGINLKQGYNGDLTSRENGYVGGYMVKRLIEQAERQMAGK</sequence>
<dbReference type="GO" id="GO:0003690">
    <property type="term" value="F:double-stranded DNA binding"/>
    <property type="evidence" value="ECO:0007669"/>
    <property type="project" value="InterPro"/>
</dbReference>
<protein>
    <submittedName>
        <fullName evidence="5">Alpha/beta-type small acid-soluble spore protein</fullName>
    </submittedName>
</protein>
<dbReference type="Pfam" id="PF00269">
    <property type="entry name" value="SASP"/>
    <property type="match status" value="1"/>
</dbReference>
<dbReference type="InterPro" id="IPR018126">
    <property type="entry name" value="SASP_alpha/beta-type_CS"/>
</dbReference>
<dbReference type="PANTHER" id="PTHR36107">
    <property type="entry name" value="SMALL, ACID-SOLUBLE SPORE PROTEIN A"/>
    <property type="match status" value="1"/>
</dbReference>
<proteinExistence type="inferred from homology"/>
<dbReference type="GO" id="GO:0030435">
    <property type="term" value="P:sporulation resulting in formation of a cellular spore"/>
    <property type="evidence" value="ECO:0007669"/>
    <property type="project" value="UniProtKB-KW"/>
</dbReference>
<comment type="function">
    <text evidence="1">SASP are bound to spore DNA. They are double-stranded DNA-binding proteins that cause DNA to change to an a-like conformation. They protect the DNA backbone from chemical and enzymatic cleavage and are thus involved in dormant spore's high resistance to UV light.</text>
</comment>
<evidence type="ECO:0000256" key="3">
    <source>
        <dbReference type="ARBA" id="ARBA00022969"/>
    </source>
</evidence>
<keyword evidence="3" id="KW-0749">Sporulation</keyword>
<evidence type="ECO:0000256" key="2">
    <source>
        <dbReference type="ARBA" id="ARBA00005442"/>
    </source>
</evidence>
<dbReference type="PROSITE" id="PS00304">
    <property type="entry name" value="SASP_1"/>
    <property type="match status" value="1"/>
</dbReference>
<dbReference type="EMBL" id="DVFI01000101">
    <property type="protein sequence ID" value="HIQ63396.1"/>
    <property type="molecule type" value="Genomic_DNA"/>
</dbReference>
<dbReference type="GO" id="GO:0006265">
    <property type="term" value="P:DNA topological change"/>
    <property type="evidence" value="ECO:0007669"/>
    <property type="project" value="InterPro"/>
</dbReference>
<reference evidence="5" key="2">
    <citation type="journal article" date="2021" name="PeerJ">
        <title>Extensive microbial diversity within the chicken gut microbiome revealed by metagenomics and culture.</title>
        <authorList>
            <person name="Gilroy R."/>
            <person name="Ravi A."/>
            <person name="Getino M."/>
            <person name="Pursley I."/>
            <person name="Horton D.L."/>
            <person name="Alikhan N.F."/>
            <person name="Baker D."/>
            <person name="Gharbi K."/>
            <person name="Hall N."/>
            <person name="Watson M."/>
            <person name="Adriaenssens E.M."/>
            <person name="Foster-Nyarko E."/>
            <person name="Jarju S."/>
            <person name="Secka A."/>
            <person name="Antonio M."/>
            <person name="Oren A."/>
            <person name="Chaudhuri R.R."/>
            <person name="La Ragione R."/>
            <person name="Hildebrand F."/>
            <person name="Pallen M.J."/>
        </authorList>
    </citation>
    <scope>NUCLEOTIDE SEQUENCE</scope>
    <source>
        <strain evidence="5">ChiHile30-977</strain>
    </source>
</reference>
<comment type="caution">
    <text evidence="5">The sequence shown here is derived from an EMBL/GenBank/DDBJ whole genome shotgun (WGS) entry which is preliminary data.</text>
</comment>
<dbReference type="Gene3D" id="6.10.10.80">
    <property type="entry name" value="Small, acid-soluble spore protein, alpha/beta type-like"/>
    <property type="match status" value="1"/>
</dbReference>
<dbReference type="PANTHER" id="PTHR36107:SF1">
    <property type="entry name" value="SMALL, ACID-SOLUBLE SPORE PROTEIN A"/>
    <property type="match status" value="1"/>
</dbReference>
<dbReference type="InterPro" id="IPR001448">
    <property type="entry name" value="SASP_alpha/beta-type"/>
</dbReference>
<comment type="similarity">
    <text evidence="2">Belongs to the alpha/beta-type SASP family.</text>
</comment>
<evidence type="ECO:0000256" key="4">
    <source>
        <dbReference type="ARBA" id="ARBA00023125"/>
    </source>
</evidence>
<evidence type="ECO:0000256" key="1">
    <source>
        <dbReference type="ARBA" id="ARBA00003863"/>
    </source>
</evidence>
<reference evidence="5" key="1">
    <citation type="submission" date="2020-10" db="EMBL/GenBank/DDBJ databases">
        <authorList>
            <person name="Gilroy R."/>
        </authorList>
    </citation>
    <scope>NUCLEOTIDE SEQUENCE</scope>
    <source>
        <strain evidence="5">ChiHile30-977</strain>
    </source>
</reference>
<name>A0A9D1CIR4_9FIRM</name>
<evidence type="ECO:0000313" key="5">
    <source>
        <dbReference type="EMBL" id="HIQ63396.1"/>
    </source>
</evidence>